<evidence type="ECO:0000313" key="3">
    <source>
        <dbReference type="EMBL" id="MDW5593924.1"/>
    </source>
</evidence>
<evidence type="ECO:0000256" key="1">
    <source>
        <dbReference type="SAM" id="MobiDB-lite"/>
    </source>
</evidence>
<organism evidence="3 4">
    <name type="scientific">Conexibacter stalactiti</name>
    <dbReference type="NCBI Taxonomy" id="1940611"/>
    <lineage>
        <taxon>Bacteria</taxon>
        <taxon>Bacillati</taxon>
        <taxon>Actinomycetota</taxon>
        <taxon>Thermoleophilia</taxon>
        <taxon>Solirubrobacterales</taxon>
        <taxon>Conexibacteraceae</taxon>
        <taxon>Conexibacter</taxon>
    </lineage>
</organism>
<dbReference type="EMBL" id="JAWSTH010000010">
    <property type="protein sequence ID" value="MDW5593924.1"/>
    <property type="molecule type" value="Genomic_DNA"/>
</dbReference>
<gene>
    <name evidence="3" type="ORF">R7226_06240</name>
</gene>
<feature type="transmembrane region" description="Helical" evidence="2">
    <location>
        <begin position="6"/>
        <end position="27"/>
    </location>
</feature>
<sequence>MDPFAAIMLGIVVFVSVALIALGLWYPGSGAAQVGWRTPKEHAEREAALDEEDLEQLLEAANERRRARGERELTVDGLVAEQRDAALAAIDARRAAKAREREAQAGETARARERGAGETARERGASDDAAG</sequence>
<evidence type="ECO:0000256" key="2">
    <source>
        <dbReference type="SAM" id="Phobius"/>
    </source>
</evidence>
<keyword evidence="2" id="KW-0472">Membrane</keyword>
<name>A0ABU4HMI4_9ACTN</name>
<keyword evidence="4" id="KW-1185">Reference proteome</keyword>
<accession>A0ABU4HMI4</accession>
<comment type="caution">
    <text evidence="3">The sequence shown here is derived from an EMBL/GenBank/DDBJ whole genome shotgun (WGS) entry which is preliminary data.</text>
</comment>
<keyword evidence="2" id="KW-1133">Transmembrane helix</keyword>
<dbReference type="Proteomes" id="UP001284601">
    <property type="component" value="Unassembled WGS sequence"/>
</dbReference>
<keyword evidence="2" id="KW-0812">Transmembrane</keyword>
<feature type="region of interest" description="Disordered" evidence="1">
    <location>
        <begin position="97"/>
        <end position="131"/>
    </location>
</feature>
<proteinExistence type="predicted"/>
<protein>
    <submittedName>
        <fullName evidence="3">Uncharacterized protein</fullName>
    </submittedName>
</protein>
<reference evidence="4" key="1">
    <citation type="submission" date="2023-07" db="EMBL/GenBank/DDBJ databases">
        <title>Conexibacter stalactiti sp. nov., isolated from stalactites in a lava cave and emended description of the genus Conexibacter.</title>
        <authorList>
            <person name="Lee S.D."/>
        </authorList>
    </citation>
    <scope>NUCLEOTIDE SEQUENCE [LARGE SCALE GENOMIC DNA]</scope>
    <source>
        <strain evidence="4">KCTC 39840</strain>
    </source>
</reference>
<evidence type="ECO:0000313" key="4">
    <source>
        <dbReference type="Proteomes" id="UP001284601"/>
    </source>
</evidence>
<dbReference type="RefSeq" id="WP_318596183.1">
    <property type="nucleotide sequence ID" value="NZ_JAWSTH010000010.1"/>
</dbReference>